<dbReference type="Proteomes" id="UP000313359">
    <property type="component" value="Unassembled WGS sequence"/>
</dbReference>
<proteinExistence type="predicted"/>
<evidence type="ECO:0000313" key="3">
    <source>
        <dbReference type="Proteomes" id="UP000313359"/>
    </source>
</evidence>
<gene>
    <name evidence="2" type="ORF">L227DRAFT_377246</name>
</gene>
<keyword evidence="1" id="KW-0732">Signal</keyword>
<evidence type="ECO:0000256" key="1">
    <source>
        <dbReference type="SAM" id="SignalP"/>
    </source>
</evidence>
<accession>A0A5C2RQF1</accession>
<dbReference type="AlphaFoldDB" id="A0A5C2RQF1"/>
<organism evidence="2 3">
    <name type="scientific">Lentinus tigrinus ALCF2SS1-6</name>
    <dbReference type="NCBI Taxonomy" id="1328759"/>
    <lineage>
        <taxon>Eukaryota</taxon>
        <taxon>Fungi</taxon>
        <taxon>Dikarya</taxon>
        <taxon>Basidiomycota</taxon>
        <taxon>Agaricomycotina</taxon>
        <taxon>Agaricomycetes</taxon>
        <taxon>Polyporales</taxon>
        <taxon>Polyporaceae</taxon>
        <taxon>Lentinus</taxon>
    </lineage>
</organism>
<keyword evidence="3" id="KW-1185">Reference proteome</keyword>
<evidence type="ECO:0000313" key="2">
    <source>
        <dbReference type="EMBL" id="RPD53842.1"/>
    </source>
</evidence>
<dbReference type="OrthoDB" id="10370944at2759"/>
<sequence length="104" mass="11466">MKPTALFTLILFGVLASGVGAKDVHQTVCNPPEVECRAAEPTAAVEARKENFWAGNWVIKRNNAPDFLKVCIGELSLLQGSGETDTARLMLPRRAVLRFTRRMP</sequence>
<feature type="chain" id="PRO_5022728902" evidence="1">
    <location>
        <begin position="22"/>
        <end position="104"/>
    </location>
</feature>
<reference evidence="2" key="1">
    <citation type="journal article" date="2018" name="Genome Biol. Evol.">
        <title>Genomics and development of Lentinus tigrinus, a white-rot wood-decaying mushroom with dimorphic fruiting bodies.</title>
        <authorList>
            <person name="Wu B."/>
            <person name="Xu Z."/>
            <person name="Knudson A."/>
            <person name="Carlson A."/>
            <person name="Chen N."/>
            <person name="Kovaka S."/>
            <person name="LaButti K."/>
            <person name="Lipzen A."/>
            <person name="Pennachio C."/>
            <person name="Riley R."/>
            <person name="Schakwitz W."/>
            <person name="Umezawa K."/>
            <person name="Ohm R.A."/>
            <person name="Grigoriev I.V."/>
            <person name="Nagy L.G."/>
            <person name="Gibbons J."/>
            <person name="Hibbett D."/>
        </authorList>
    </citation>
    <scope>NUCLEOTIDE SEQUENCE [LARGE SCALE GENOMIC DNA]</scope>
    <source>
        <strain evidence="2">ALCF2SS1-6</strain>
    </source>
</reference>
<feature type="signal peptide" evidence="1">
    <location>
        <begin position="1"/>
        <end position="21"/>
    </location>
</feature>
<dbReference type="EMBL" id="ML122314">
    <property type="protein sequence ID" value="RPD53842.1"/>
    <property type="molecule type" value="Genomic_DNA"/>
</dbReference>
<protein>
    <submittedName>
        <fullName evidence="2">Uncharacterized protein</fullName>
    </submittedName>
</protein>
<name>A0A5C2RQF1_9APHY</name>